<proteinExistence type="predicted"/>
<name>A0ACC7LZM1_9PSED</name>
<keyword evidence="2" id="KW-1185">Reference proteome</keyword>
<reference evidence="1" key="1">
    <citation type="submission" date="2024-10" db="EMBL/GenBank/DDBJ databases">
        <title>Aeromonas and Pseudomonas from the Cagarras Archipelago, Rio de Janeiro, Brazil.</title>
        <authorList>
            <person name="Canellas A.L.B."/>
            <person name="Laport M.S."/>
        </authorList>
    </citation>
    <scope>NUCLEOTIDE SEQUENCE</scope>
    <source>
        <strain evidence="1">ACP-7</strain>
    </source>
</reference>
<sequence length="125" mass="13359">MSGKLKVTSVAVLFSLCAVCQAATPIAQGEIRFTGSIVESFCTTSSQPSGWRMQGCPSMARGTGIDVRRIDPHATVRALDNASAQVRLVADSGDRGRYYDQQYALVDNTGRPVTTGNYLITLTSP</sequence>
<gene>
    <name evidence="1" type="ORF">ACIKP7_19155</name>
</gene>
<comment type="caution">
    <text evidence="1">The sequence shown here is derived from an EMBL/GenBank/DDBJ whole genome shotgun (WGS) entry which is preliminary data.</text>
</comment>
<evidence type="ECO:0000313" key="2">
    <source>
        <dbReference type="Proteomes" id="UP001615411"/>
    </source>
</evidence>
<accession>A0ACC7LZM1</accession>
<protein>
    <submittedName>
        <fullName evidence="1">Type 1 fimbrial protein</fullName>
    </submittedName>
</protein>
<evidence type="ECO:0000313" key="1">
    <source>
        <dbReference type="EMBL" id="MFJ1340243.1"/>
    </source>
</evidence>
<organism evidence="1 2">
    <name type="scientific">Pseudomonas caricapapayae</name>
    <dbReference type="NCBI Taxonomy" id="46678"/>
    <lineage>
        <taxon>Bacteria</taxon>
        <taxon>Pseudomonadati</taxon>
        <taxon>Pseudomonadota</taxon>
        <taxon>Gammaproteobacteria</taxon>
        <taxon>Pseudomonadales</taxon>
        <taxon>Pseudomonadaceae</taxon>
        <taxon>Pseudomonas</taxon>
    </lineage>
</organism>
<dbReference type="EMBL" id="JBIUGF010000069">
    <property type="protein sequence ID" value="MFJ1340243.1"/>
    <property type="molecule type" value="Genomic_DNA"/>
</dbReference>
<dbReference type="Proteomes" id="UP001615411">
    <property type="component" value="Unassembled WGS sequence"/>
</dbReference>